<dbReference type="InterPro" id="IPR002423">
    <property type="entry name" value="Cpn60/GroEL/TCP-1"/>
</dbReference>
<name>A0A060HGG3_9ARCH</name>
<proteinExistence type="inferred from homology"/>
<gene>
    <name evidence="6" type="ORF">NVIE_014730</name>
</gene>
<dbReference type="Gene3D" id="3.30.260.10">
    <property type="entry name" value="TCP-1-like chaperonin intermediate domain"/>
    <property type="match status" value="1"/>
</dbReference>
<dbReference type="InterPro" id="IPR027409">
    <property type="entry name" value="GroEL-like_apical_dom_sf"/>
</dbReference>
<sequence length="524" mass="57047">MQTAANMSAPNYGVWRPIAEHVEYNALESNSSAVMAVADCVRTTLGPKGLDKLLIDQAMNRHVSNDGVTILLSLKAIHPVARMIVEIAERQEQLVGDGTTTAVVMSAEMIKEGKRLIKELGVHPTKVVEGIESGVRHACQLLEEDAKSISINDRELEHVVTTSLSSKLDGARLAKMVITALRTVGENAKYNGEYDFGKAIMVLRKTSMDDQVVNGIVLERKRLDPEVPQEVRGARILITKMDLKPVKESWIKENKNYQEILLMENDRMAKSREMVDAMLKTGANAILIASPEVDQAVEDMLVARGVFAARVATEEIDHLTRYTGAKPARVADDLKKHDILGRAERIYEDEDNGIVYIEGGAGKNMVTIVVSGTTKETSLERWRAAIDGVNAAEAALNTGVVPGGGAAELHIMDKVKNARLKGLEQVGLEVVAAALESIMRQILTNAGFNGLERVMTAKTSPPGYGIDINSGEPVDMWNIGVIDPLMVKTMALKAAGEIAKSVLRIDRNLAAEDLSPQAMTETKR</sequence>
<dbReference type="PROSITE" id="PS00105">
    <property type="entry name" value="AA_TRANSFER_CLASS_1"/>
    <property type="match status" value="1"/>
</dbReference>
<evidence type="ECO:0000256" key="5">
    <source>
        <dbReference type="RuleBase" id="RU004187"/>
    </source>
</evidence>
<dbReference type="PRINTS" id="PR00304">
    <property type="entry name" value="TCOMPLEXTCP1"/>
</dbReference>
<dbReference type="InterPro" id="IPR027410">
    <property type="entry name" value="TCP-1-like_intermed_sf"/>
</dbReference>
<protein>
    <submittedName>
        <fullName evidence="6">Putative chaperonin Hsp60/Cpn60/TCP-1</fullName>
    </submittedName>
</protein>
<dbReference type="GO" id="GO:0005524">
    <property type="term" value="F:ATP binding"/>
    <property type="evidence" value="ECO:0007669"/>
    <property type="project" value="UniProtKB-KW"/>
</dbReference>
<dbReference type="GO" id="GO:0030170">
    <property type="term" value="F:pyridoxal phosphate binding"/>
    <property type="evidence" value="ECO:0007669"/>
    <property type="project" value="InterPro"/>
</dbReference>
<evidence type="ECO:0000256" key="3">
    <source>
        <dbReference type="ARBA" id="ARBA00022840"/>
    </source>
</evidence>
<dbReference type="InterPro" id="IPR002194">
    <property type="entry name" value="Chaperonin_TCP-1_CS"/>
</dbReference>
<keyword evidence="3 5" id="KW-0067">ATP-binding</keyword>
<evidence type="ECO:0000313" key="7">
    <source>
        <dbReference type="Proteomes" id="UP000027093"/>
    </source>
</evidence>
<accession>A0A060HGG3</accession>
<comment type="similarity">
    <text evidence="1 5">Belongs to the TCP-1 chaperonin family.</text>
</comment>
<dbReference type="GO" id="GO:0016887">
    <property type="term" value="F:ATP hydrolysis activity"/>
    <property type="evidence" value="ECO:0007669"/>
    <property type="project" value="InterPro"/>
</dbReference>
<dbReference type="GO" id="GO:0051082">
    <property type="term" value="F:unfolded protein binding"/>
    <property type="evidence" value="ECO:0007669"/>
    <property type="project" value="InterPro"/>
</dbReference>
<dbReference type="EMBL" id="CP007536">
    <property type="protein sequence ID" value="AIC15714.1"/>
    <property type="molecule type" value="Genomic_DNA"/>
</dbReference>
<dbReference type="InterPro" id="IPR027413">
    <property type="entry name" value="GROEL-like_equatorial_sf"/>
</dbReference>
<dbReference type="Gene3D" id="1.10.560.10">
    <property type="entry name" value="GroEL-like equatorial domain"/>
    <property type="match status" value="1"/>
</dbReference>
<keyword evidence="4 5" id="KW-0143">Chaperone</keyword>
<evidence type="ECO:0000256" key="1">
    <source>
        <dbReference type="ARBA" id="ARBA00008020"/>
    </source>
</evidence>
<keyword evidence="2 5" id="KW-0547">Nucleotide-binding</keyword>
<evidence type="ECO:0000256" key="4">
    <source>
        <dbReference type="ARBA" id="ARBA00023186"/>
    </source>
</evidence>
<dbReference type="KEGG" id="nvn:NVIE_014730"/>
<dbReference type="SUPFAM" id="SSF54849">
    <property type="entry name" value="GroEL-intermediate domain like"/>
    <property type="match status" value="1"/>
</dbReference>
<dbReference type="Pfam" id="PF00118">
    <property type="entry name" value="Cpn60_TCP1"/>
    <property type="match status" value="1"/>
</dbReference>
<evidence type="ECO:0000256" key="2">
    <source>
        <dbReference type="ARBA" id="ARBA00022741"/>
    </source>
</evidence>
<dbReference type="GO" id="GO:0140662">
    <property type="term" value="F:ATP-dependent protein folding chaperone"/>
    <property type="evidence" value="ECO:0007669"/>
    <property type="project" value="InterPro"/>
</dbReference>
<dbReference type="CDD" id="cd00309">
    <property type="entry name" value="chaperonin_type_I_II"/>
    <property type="match status" value="1"/>
</dbReference>
<dbReference type="SUPFAM" id="SSF48592">
    <property type="entry name" value="GroEL equatorial domain-like"/>
    <property type="match status" value="1"/>
</dbReference>
<dbReference type="InterPro" id="IPR017998">
    <property type="entry name" value="Chaperone_TCP-1"/>
</dbReference>
<dbReference type="InterPro" id="IPR004838">
    <property type="entry name" value="NHTrfase_class1_PyrdxlP-BS"/>
</dbReference>
<evidence type="ECO:0000313" key="6">
    <source>
        <dbReference type="EMBL" id="AIC15714.1"/>
    </source>
</evidence>
<dbReference type="HOGENOM" id="CLU_008891_7_3_2"/>
<dbReference type="STRING" id="926571.NVIE_014730"/>
<dbReference type="PANTHER" id="PTHR11353">
    <property type="entry name" value="CHAPERONIN"/>
    <property type="match status" value="1"/>
</dbReference>
<keyword evidence="7" id="KW-1185">Reference proteome</keyword>
<dbReference type="PROSITE" id="PS00750">
    <property type="entry name" value="TCP1_1"/>
    <property type="match status" value="1"/>
</dbReference>
<dbReference type="Gene3D" id="3.50.7.10">
    <property type="entry name" value="GroEL"/>
    <property type="match status" value="1"/>
</dbReference>
<dbReference type="Proteomes" id="UP000027093">
    <property type="component" value="Chromosome"/>
</dbReference>
<dbReference type="SUPFAM" id="SSF52029">
    <property type="entry name" value="GroEL apical domain-like"/>
    <property type="match status" value="1"/>
</dbReference>
<reference evidence="6 7" key="1">
    <citation type="journal article" date="2014" name="Int. J. Syst. Evol. Microbiol.">
        <title>Nitrososphaera viennensis gen. nov., sp. nov., an aerobic and mesophilic, ammonia-oxidizing archaeon from soil and a member of the archaeal phylum Thaumarchaeota.</title>
        <authorList>
            <person name="Stieglmeier M."/>
            <person name="Klingl A."/>
            <person name="Alves R.J."/>
            <person name="Rittmann S.K."/>
            <person name="Melcher M."/>
            <person name="Leisch N."/>
            <person name="Schleper C."/>
        </authorList>
    </citation>
    <scope>NUCLEOTIDE SEQUENCE [LARGE SCALE GENOMIC DNA]</scope>
    <source>
        <strain evidence="6">EN76</strain>
    </source>
</reference>
<dbReference type="AlphaFoldDB" id="A0A060HGG3"/>
<dbReference type="PROSITE" id="PS00995">
    <property type="entry name" value="TCP1_3"/>
    <property type="match status" value="1"/>
</dbReference>
<organism evidence="6 7">
    <name type="scientific">Nitrososphaera viennensis EN76</name>
    <dbReference type="NCBI Taxonomy" id="926571"/>
    <lineage>
        <taxon>Archaea</taxon>
        <taxon>Nitrososphaerota</taxon>
        <taxon>Nitrososphaeria</taxon>
        <taxon>Nitrososphaerales</taxon>
        <taxon>Nitrososphaeraceae</taxon>
        <taxon>Nitrososphaera</taxon>
    </lineage>
</organism>